<dbReference type="Ensembl" id="ENSGGOT00000044578.1">
    <property type="protein sequence ID" value="ENSGGOP00000032027.1"/>
    <property type="gene ID" value="ENSGGOG00000041016.1"/>
</dbReference>
<dbReference type="PANTHER" id="PTHR36466:SF1">
    <property type="entry name" value="BCL-2-LIKE PROTEIN 15"/>
    <property type="match status" value="1"/>
</dbReference>
<dbReference type="GeneTree" id="ENSGT00390000018096"/>
<proteinExistence type="predicted"/>
<name>A0A2I2YAU5_GORGO</name>
<dbReference type="Proteomes" id="UP000001519">
    <property type="component" value="Chromosome 1"/>
</dbReference>
<reference evidence="1 2" key="2">
    <citation type="journal article" date="2012" name="Nature">
        <title>Insights into hominid evolution from the gorilla genome sequence.</title>
        <authorList>
            <person name="Scally A."/>
            <person name="Dutheil J.Y."/>
            <person name="Hillier L.W."/>
            <person name="Jordan G.E."/>
            <person name="Goodhead I."/>
            <person name="Herrero J."/>
            <person name="Hobolth A."/>
            <person name="Lappalainen T."/>
            <person name="Mailund T."/>
            <person name="Marques-Bonet T."/>
            <person name="McCarthy S."/>
            <person name="Montgomery S.H."/>
            <person name="Schwalie P.C."/>
            <person name="Tang Y.A."/>
            <person name="Ward M.C."/>
            <person name="Xue Y."/>
            <person name="Yngvadottir B."/>
            <person name="Alkan C."/>
            <person name="Andersen L.N."/>
            <person name="Ayub Q."/>
            <person name="Ball E.V."/>
            <person name="Beal K."/>
            <person name="Bradley B.J."/>
            <person name="Chen Y."/>
            <person name="Clee C.M."/>
            <person name="Fitzgerald S."/>
            <person name="Graves T.A."/>
            <person name="Gu Y."/>
            <person name="Heath P."/>
            <person name="Heger A."/>
            <person name="Karakoc E."/>
            <person name="Kolb-Kokocinski A."/>
            <person name="Laird G.K."/>
            <person name="Lunter G."/>
            <person name="Meader S."/>
            <person name="Mort M."/>
            <person name="Mullikin J.C."/>
            <person name="Munch K."/>
            <person name="O'Connor T.D."/>
            <person name="Phillips A.D."/>
            <person name="Prado-Martinez J."/>
            <person name="Rogers A.S."/>
            <person name="Sajjadian S."/>
            <person name="Schmidt D."/>
            <person name="Shaw K."/>
            <person name="Simpson J.T."/>
            <person name="Stenson P.D."/>
            <person name="Turner D.J."/>
            <person name="Vigilant L."/>
            <person name="Vilella A.J."/>
            <person name="Whitener W."/>
            <person name="Zhu B."/>
            <person name="Cooper D.N."/>
            <person name="de Jong P."/>
            <person name="Dermitzakis E.T."/>
            <person name="Eichler E.E."/>
            <person name="Flicek P."/>
            <person name="Goldman N."/>
            <person name="Mundy N.I."/>
            <person name="Ning Z."/>
            <person name="Odom D.T."/>
            <person name="Ponting C.P."/>
            <person name="Quail M.A."/>
            <person name="Ryder O.A."/>
            <person name="Searle S.M."/>
            <person name="Warren W.C."/>
            <person name="Wilson R.K."/>
            <person name="Schierup M.H."/>
            <person name="Rogers J."/>
            <person name="Tyler-Smith C."/>
            <person name="Durbin R."/>
        </authorList>
    </citation>
    <scope>NUCLEOTIDE SEQUENCE [LARGE SCALE GENOMIC DNA]</scope>
</reference>
<protein>
    <submittedName>
        <fullName evidence="1">BCL2 like 15</fullName>
    </submittedName>
</protein>
<evidence type="ECO:0000313" key="2">
    <source>
        <dbReference type="Proteomes" id="UP000001519"/>
    </source>
</evidence>
<organism evidence="1 2">
    <name type="scientific">Gorilla gorilla gorilla</name>
    <name type="common">Western lowland gorilla</name>
    <dbReference type="NCBI Taxonomy" id="9595"/>
    <lineage>
        <taxon>Eukaryota</taxon>
        <taxon>Metazoa</taxon>
        <taxon>Chordata</taxon>
        <taxon>Craniata</taxon>
        <taxon>Vertebrata</taxon>
        <taxon>Euteleostomi</taxon>
        <taxon>Mammalia</taxon>
        <taxon>Eutheria</taxon>
        <taxon>Euarchontoglires</taxon>
        <taxon>Primates</taxon>
        <taxon>Haplorrhini</taxon>
        <taxon>Catarrhini</taxon>
        <taxon>Hominidae</taxon>
        <taxon>Gorilla</taxon>
    </lineage>
</organism>
<reference evidence="2" key="1">
    <citation type="submission" date="2011-05" db="EMBL/GenBank/DDBJ databases">
        <title>Insights into the evolution of the great apes provided by the gorilla genome.</title>
        <authorList>
            <person name="Scally A."/>
        </authorList>
    </citation>
    <scope>NUCLEOTIDE SEQUENCE [LARGE SCALE GENOMIC DNA]</scope>
</reference>
<accession>A0A2I2YAU5</accession>
<dbReference type="EMBL" id="CABD030005449">
    <property type="status" value="NOT_ANNOTATED_CDS"/>
    <property type="molecule type" value="Genomic_DNA"/>
</dbReference>
<dbReference type="InterPro" id="IPR033543">
    <property type="entry name" value="BCL2L15"/>
</dbReference>
<dbReference type="AlphaFoldDB" id="A0A2I2YAU5"/>
<reference evidence="1" key="3">
    <citation type="submission" date="2025-08" db="UniProtKB">
        <authorList>
            <consortium name="Ensembl"/>
        </authorList>
    </citation>
    <scope>IDENTIFICATION</scope>
</reference>
<reference evidence="1" key="4">
    <citation type="submission" date="2025-09" db="UniProtKB">
        <authorList>
            <consortium name="Ensembl"/>
        </authorList>
    </citation>
    <scope>IDENTIFICATION</scope>
</reference>
<sequence>MKSSQTFEEQTECIVNTLLMDFLSPTLQVAIQNLCCVDEVDSGRSYTPEHCGISQQDLVCSGFQLSL</sequence>
<dbReference type="PANTHER" id="PTHR36466">
    <property type="entry name" value="BCL-2-LIKE PROTEIN 15"/>
    <property type="match status" value="1"/>
</dbReference>
<gene>
    <name evidence="1" type="primary">BCL2L15</name>
</gene>
<evidence type="ECO:0000313" key="1">
    <source>
        <dbReference type="Ensembl" id="ENSGGOP00000032027.1"/>
    </source>
</evidence>
<keyword evidence="2" id="KW-1185">Reference proteome</keyword>
<dbReference type="Bgee" id="ENSGGOG00000041016">
    <property type="expression patterns" value="Expressed in testis and 1 other cell type or tissue"/>
</dbReference>